<dbReference type="CDD" id="cd00338">
    <property type="entry name" value="Ser_Recombinase"/>
    <property type="match status" value="1"/>
</dbReference>
<dbReference type="Pfam" id="PF00239">
    <property type="entry name" value="Resolvase"/>
    <property type="match status" value="1"/>
</dbReference>
<gene>
    <name evidence="3" type="ORF">J2S07_000445</name>
</gene>
<feature type="domain" description="Resolvase/invertase-type recombinase catalytic" evidence="1">
    <location>
        <begin position="38"/>
        <end position="188"/>
    </location>
</feature>
<dbReference type="Gene3D" id="3.40.50.1390">
    <property type="entry name" value="Resolvase, N-terminal catalytic domain"/>
    <property type="match status" value="1"/>
</dbReference>
<sequence>MGETLFGQTLTDNGELSEFTSNYLLTKQGTEVQLKPLKVAAYVRVSTLSDEQEDSLENQTSYYARHIRSNPNYRMVGIYTDHGKSGTLTSSRSGFNRLIRHALEGKIDLILCKSVSRFARNVLDTLETVRMLKENGVRLIFEKEDLDTENMQSEFILTMMAAVAQEESRSISENIKWANVKRLERGQPKFHRVLGYGQDKYKNWIVNQEEAGIVKEAFELCVEGYTPPEIARIFIRKGYKTIKGKNEWSGTAIREMLKNINYVGDVLGQKTYSKDHISHASIKNKGEKNLYLISDHHEPIVDRETFKRAQEKLKQRAKPSKEGKRNRYPLSSRIVCGKCGGNLQRFICRGVVTWRCGKRTKSHELCAMEGIKEEYVHSAMLAALKAKYEPTEQDEEPRKTILKMMKDINNIEIKGDAEYNQLRIKLEKTLYEESNALLEGKDEKIEYLRSMRIATELEIKEKEEWWNLIEADTELRKNVLEKLRNMSFTSISFDSLMEELNEIECMRAWVIRVKALSPFLFSFTFVTGENIEVEF</sequence>
<dbReference type="EMBL" id="JAUSTU010000002">
    <property type="protein sequence ID" value="MDQ0154141.1"/>
    <property type="molecule type" value="Genomic_DNA"/>
</dbReference>
<dbReference type="InterPro" id="IPR038109">
    <property type="entry name" value="DNA_bind_recomb_sf"/>
</dbReference>
<dbReference type="PANTHER" id="PTHR30461">
    <property type="entry name" value="DNA-INVERTASE FROM LAMBDOID PROPHAGE"/>
    <property type="match status" value="1"/>
</dbReference>
<evidence type="ECO:0000259" key="1">
    <source>
        <dbReference type="PROSITE" id="PS51736"/>
    </source>
</evidence>
<dbReference type="PROSITE" id="PS51737">
    <property type="entry name" value="RECOMBINASE_DNA_BIND"/>
    <property type="match status" value="1"/>
</dbReference>
<evidence type="ECO:0000313" key="4">
    <source>
        <dbReference type="Proteomes" id="UP001231362"/>
    </source>
</evidence>
<feature type="domain" description="Recombinase" evidence="2">
    <location>
        <begin position="193"/>
        <end position="319"/>
    </location>
</feature>
<dbReference type="RefSeq" id="WP_307148762.1">
    <property type="nucleotide sequence ID" value="NZ_JAUSTU010000002.1"/>
</dbReference>
<protein>
    <submittedName>
        <fullName evidence="3">DNA invertase Pin-like site-specific DNA recombinase</fullName>
    </submittedName>
</protein>
<evidence type="ECO:0000313" key="3">
    <source>
        <dbReference type="EMBL" id="MDQ0154141.1"/>
    </source>
</evidence>
<proteinExistence type="predicted"/>
<evidence type="ECO:0000259" key="2">
    <source>
        <dbReference type="PROSITE" id="PS51737"/>
    </source>
</evidence>
<comment type="caution">
    <text evidence="3">The sequence shown here is derived from an EMBL/GenBank/DDBJ whole genome shotgun (WGS) entry which is preliminary data.</text>
</comment>
<dbReference type="Proteomes" id="UP001231362">
    <property type="component" value="Unassembled WGS sequence"/>
</dbReference>
<dbReference type="Pfam" id="PF07508">
    <property type="entry name" value="Recombinase"/>
    <property type="match status" value="1"/>
</dbReference>
<dbReference type="InterPro" id="IPR036162">
    <property type="entry name" value="Resolvase-like_N_sf"/>
</dbReference>
<dbReference type="Pfam" id="PF13408">
    <property type="entry name" value="Zn_ribbon_recom"/>
    <property type="match status" value="1"/>
</dbReference>
<dbReference type="InterPro" id="IPR050639">
    <property type="entry name" value="SSR_resolvase"/>
</dbReference>
<organism evidence="3 4">
    <name type="scientific">Anoxybacillus andreesenii</name>
    <dbReference type="NCBI Taxonomy" id="1325932"/>
    <lineage>
        <taxon>Bacteria</taxon>
        <taxon>Bacillati</taxon>
        <taxon>Bacillota</taxon>
        <taxon>Bacilli</taxon>
        <taxon>Bacillales</taxon>
        <taxon>Anoxybacillaceae</taxon>
        <taxon>Anoxybacillus</taxon>
    </lineage>
</organism>
<dbReference type="PANTHER" id="PTHR30461:SF23">
    <property type="entry name" value="DNA RECOMBINASE-RELATED"/>
    <property type="match status" value="1"/>
</dbReference>
<keyword evidence="4" id="KW-1185">Reference proteome</keyword>
<reference evidence="3 4" key="1">
    <citation type="submission" date="2023-07" db="EMBL/GenBank/DDBJ databases">
        <title>Genomic Encyclopedia of Type Strains, Phase IV (KMG-IV): sequencing the most valuable type-strain genomes for metagenomic binning, comparative biology and taxonomic classification.</title>
        <authorList>
            <person name="Goeker M."/>
        </authorList>
    </citation>
    <scope>NUCLEOTIDE SEQUENCE [LARGE SCALE GENOMIC DNA]</scope>
    <source>
        <strain evidence="3 4">DSM 23948</strain>
    </source>
</reference>
<dbReference type="InterPro" id="IPR011109">
    <property type="entry name" value="DNA_bind_recombinase_dom"/>
</dbReference>
<accession>A0ABT9UZM3</accession>
<dbReference type="Gene3D" id="3.90.1750.20">
    <property type="entry name" value="Putative Large Serine Recombinase, Chain B, Domain 2"/>
    <property type="match status" value="1"/>
</dbReference>
<dbReference type="InterPro" id="IPR006119">
    <property type="entry name" value="Resolv_N"/>
</dbReference>
<dbReference type="SMART" id="SM00857">
    <property type="entry name" value="Resolvase"/>
    <property type="match status" value="1"/>
</dbReference>
<dbReference type="SUPFAM" id="SSF53041">
    <property type="entry name" value="Resolvase-like"/>
    <property type="match status" value="1"/>
</dbReference>
<name>A0ABT9UZM3_9BACL</name>
<dbReference type="PROSITE" id="PS51736">
    <property type="entry name" value="RECOMBINASES_3"/>
    <property type="match status" value="1"/>
</dbReference>
<dbReference type="InterPro" id="IPR025827">
    <property type="entry name" value="Zn_ribbon_recom_dom"/>
</dbReference>